<dbReference type="GO" id="GO:0008381">
    <property type="term" value="F:mechanosensitive monoatomic ion channel activity"/>
    <property type="evidence" value="ECO:0007669"/>
    <property type="project" value="InterPro"/>
</dbReference>
<feature type="transmembrane region" description="Helical" evidence="9">
    <location>
        <begin position="121"/>
        <end position="143"/>
    </location>
</feature>
<dbReference type="RefSeq" id="WP_091229992.1">
    <property type="nucleotide sequence ID" value="NZ_FNBG01000011.1"/>
</dbReference>
<evidence type="ECO:0000256" key="1">
    <source>
        <dbReference type="ARBA" id="ARBA00004651"/>
    </source>
</evidence>
<organism evidence="12 13">
    <name type="scientific">Fontibacillus panacisegetis</name>
    <dbReference type="NCBI Taxonomy" id="670482"/>
    <lineage>
        <taxon>Bacteria</taxon>
        <taxon>Bacillati</taxon>
        <taxon>Bacillota</taxon>
        <taxon>Bacilli</taxon>
        <taxon>Bacillales</taxon>
        <taxon>Paenibacillaceae</taxon>
        <taxon>Fontibacillus</taxon>
    </lineage>
</organism>
<dbReference type="Gene3D" id="3.30.70.100">
    <property type="match status" value="1"/>
</dbReference>
<dbReference type="FunFam" id="2.30.30.60:FF:000001">
    <property type="entry name" value="MscS Mechanosensitive ion channel"/>
    <property type="match status" value="1"/>
</dbReference>
<evidence type="ECO:0000256" key="2">
    <source>
        <dbReference type="ARBA" id="ARBA00008017"/>
    </source>
</evidence>
<sequence length="303" mass="33852">MITGLLLTEQVTEQVTEKVGEVLEEAITWKDRIWNWFTDAEMWQHVLFASIKIILIFLITRIFVRVIYKVIDRSLDRREKSRLQMNPRRLVTVGELLKNITWIASNLIMGMLILGEVGFELAPLLAGAGVLGLAIGFGAQSLVKDVITGFFIILEDQFAVGDVIQTGNLKGTVEIIGLRSTRLVSWTGEVHIIPNGMITNVTNFSIGTALAVVDLPFSNTEKLEDSLDLLKKAMMRLNENSEEVAQAPNVLGVQSLTTSEYVIRIAVECSPSVRTSVERQIQMYAKEALEEMETLRLTSVTKN</sequence>
<evidence type="ECO:0000256" key="9">
    <source>
        <dbReference type="SAM" id="Phobius"/>
    </source>
</evidence>
<dbReference type="Pfam" id="PF21088">
    <property type="entry name" value="MS_channel_1st"/>
    <property type="match status" value="1"/>
</dbReference>
<dbReference type="InterPro" id="IPR010920">
    <property type="entry name" value="LSM_dom_sf"/>
</dbReference>
<dbReference type="SUPFAM" id="SSF50182">
    <property type="entry name" value="Sm-like ribonucleoproteins"/>
    <property type="match status" value="1"/>
</dbReference>
<dbReference type="Gene3D" id="2.30.30.60">
    <property type="match status" value="1"/>
</dbReference>
<evidence type="ECO:0000313" key="13">
    <source>
        <dbReference type="Proteomes" id="UP000198972"/>
    </source>
</evidence>
<dbReference type="AlphaFoldDB" id="A0A1G7LF05"/>
<evidence type="ECO:0000256" key="5">
    <source>
        <dbReference type="ARBA" id="ARBA00022989"/>
    </source>
</evidence>
<dbReference type="GO" id="GO:0005886">
    <property type="term" value="C:plasma membrane"/>
    <property type="evidence" value="ECO:0007669"/>
    <property type="project" value="UniProtKB-SubCell"/>
</dbReference>
<comment type="function">
    <text evidence="7">May play a role in resistance to osmotic downshock.</text>
</comment>
<proteinExistence type="inferred from homology"/>
<evidence type="ECO:0000256" key="7">
    <source>
        <dbReference type="ARBA" id="ARBA00059688"/>
    </source>
</evidence>
<keyword evidence="8" id="KW-0175">Coiled coil</keyword>
<keyword evidence="13" id="KW-1185">Reference proteome</keyword>
<keyword evidence="5 9" id="KW-1133">Transmembrane helix</keyword>
<dbReference type="PANTHER" id="PTHR30460:SF0">
    <property type="entry name" value="MODERATE CONDUCTANCE MECHANOSENSITIVE CHANNEL YBIO"/>
    <property type="match status" value="1"/>
</dbReference>
<evidence type="ECO:0000259" key="10">
    <source>
        <dbReference type="Pfam" id="PF00924"/>
    </source>
</evidence>
<dbReference type="STRING" id="670482.SAMN04488542_111103"/>
<evidence type="ECO:0000256" key="4">
    <source>
        <dbReference type="ARBA" id="ARBA00022692"/>
    </source>
</evidence>
<dbReference type="Proteomes" id="UP000198972">
    <property type="component" value="Unassembled WGS sequence"/>
</dbReference>
<keyword evidence="3" id="KW-1003">Cell membrane</keyword>
<evidence type="ECO:0000256" key="6">
    <source>
        <dbReference type="ARBA" id="ARBA00023136"/>
    </source>
</evidence>
<reference evidence="12 13" key="1">
    <citation type="submission" date="2016-10" db="EMBL/GenBank/DDBJ databases">
        <authorList>
            <person name="de Groot N.N."/>
        </authorList>
    </citation>
    <scope>NUCLEOTIDE SEQUENCE [LARGE SCALE GENOMIC DNA]</scope>
    <source>
        <strain evidence="12 13">DSM 28129</strain>
    </source>
</reference>
<dbReference type="Gene3D" id="1.10.287.1260">
    <property type="match status" value="1"/>
</dbReference>
<dbReference type="Pfam" id="PF00924">
    <property type="entry name" value="MS_channel_2nd"/>
    <property type="match status" value="1"/>
</dbReference>
<accession>A0A1G7LF05</accession>
<dbReference type="InterPro" id="IPR006685">
    <property type="entry name" value="MscS_channel_2nd"/>
</dbReference>
<dbReference type="PANTHER" id="PTHR30460">
    <property type="entry name" value="MODERATE CONDUCTANCE MECHANOSENSITIVE CHANNEL YBIO"/>
    <property type="match status" value="1"/>
</dbReference>
<dbReference type="EMBL" id="FNBG01000011">
    <property type="protein sequence ID" value="SDF48068.1"/>
    <property type="molecule type" value="Genomic_DNA"/>
</dbReference>
<feature type="coiled-coil region" evidence="8">
    <location>
        <begin position="220"/>
        <end position="247"/>
    </location>
</feature>
<evidence type="ECO:0000256" key="3">
    <source>
        <dbReference type="ARBA" id="ARBA00022475"/>
    </source>
</evidence>
<comment type="similarity">
    <text evidence="2">Belongs to the MscS (TC 1.A.23) family.</text>
</comment>
<keyword evidence="6 9" id="KW-0472">Membrane</keyword>
<feature type="domain" description="Mechanosensitive ion channel transmembrane helices 2/3" evidence="11">
    <location>
        <begin position="107"/>
        <end position="140"/>
    </location>
</feature>
<dbReference type="InterPro" id="IPR023408">
    <property type="entry name" value="MscS_beta-dom_sf"/>
</dbReference>
<dbReference type="InterPro" id="IPR049142">
    <property type="entry name" value="MS_channel_1st"/>
</dbReference>
<name>A0A1G7LF05_9BACL</name>
<gene>
    <name evidence="12" type="ORF">SAMN04488542_111103</name>
</gene>
<keyword evidence="4 9" id="KW-0812">Transmembrane</keyword>
<feature type="transmembrane region" description="Helical" evidence="9">
    <location>
        <begin position="89"/>
        <end position="115"/>
    </location>
</feature>
<feature type="domain" description="Mechanosensitive ion channel MscS" evidence="10">
    <location>
        <begin position="142"/>
        <end position="205"/>
    </location>
</feature>
<dbReference type="InterPro" id="IPR011014">
    <property type="entry name" value="MscS_channel_TM-2"/>
</dbReference>
<feature type="transmembrane region" description="Helical" evidence="9">
    <location>
        <begin position="46"/>
        <end position="68"/>
    </location>
</feature>
<dbReference type="SUPFAM" id="SSF82861">
    <property type="entry name" value="Mechanosensitive channel protein MscS (YggB), transmembrane region"/>
    <property type="match status" value="1"/>
</dbReference>
<dbReference type="FunFam" id="1.10.287.1260:FF:000005">
    <property type="entry name" value="Mechanosensitive ion channel family protein"/>
    <property type="match status" value="1"/>
</dbReference>
<comment type="subcellular location">
    <subcellularLocation>
        <location evidence="1">Cell membrane</location>
        <topology evidence="1">Multi-pass membrane protein</topology>
    </subcellularLocation>
</comment>
<evidence type="ECO:0000313" key="12">
    <source>
        <dbReference type="EMBL" id="SDF48068.1"/>
    </source>
</evidence>
<evidence type="ECO:0000256" key="8">
    <source>
        <dbReference type="SAM" id="Coils"/>
    </source>
</evidence>
<dbReference type="InterPro" id="IPR045276">
    <property type="entry name" value="YbiO_bact"/>
</dbReference>
<dbReference type="OrthoDB" id="9809206at2"/>
<protein>
    <submittedName>
        <fullName evidence="12">Small conductance mechanosensitive channel</fullName>
    </submittedName>
</protein>
<evidence type="ECO:0000259" key="11">
    <source>
        <dbReference type="Pfam" id="PF21088"/>
    </source>
</evidence>